<dbReference type="PROSITE" id="PS51462">
    <property type="entry name" value="NUDIX"/>
    <property type="match status" value="1"/>
</dbReference>
<dbReference type="PROSITE" id="PS00893">
    <property type="entry name" value="NUDIX_BOX"/>
    <property type="match status" value="1"/>
</dbReference>
<evidence type="ECO:0000313" key="5">
    <source>
        <dbReference type="Proteomes" id="UP000325902"/>
    </source>
</evidence>
<dbReference type="GO" id="GO:0016787">
    <property type="term" value="F:hydrolase activity"/>
    <property type="evidence" value="ECO:0007669"/>
    <property type="project" value="UniProtKB-KW"/>
</dbReference>
<dbReference type="Proteomes" id="UP000325902">
    <property type="component" value="Unassembled WGS sequence"/>
</dbReference>
<proteinExistence type="predicted"/>
<dbReference type="Pfam" id="PF00293">
    <property type="entry name" value="NUDIX"/>
    <property type="match status" value="1"/>
</dbReference>
<feature type="region of interest" description="Disordered" evidence="2">
    <location>
        <begin position="99"/>
        <end position="121"/>
    </location>
</feature>
<protein>
    <recommendedName>
        <fullName evidence="3">Nudix hydrolase domain-containing protein</fullName>
    </recommendedName>
</protein>
<dbReference type="InterPro" id="IPR020084">
    <property type="entry name" value="NUDIX_hydrolase_CS"/>
</dbReference>
<dbReference type="OrthoDB" id="10259236at2759"/>
<gene>
    <name evidence="4" type="ORF">DBV05_g9563</name>
</gene>
<reference evidence="4 5" key="1">
    <citation type="journal article" date="2019" name="Sci. Rep.">
        <title>A multi-omics analysis of the grapevine pathogen Lasiodiplodia theobromae reveals that temperature affects the expression of virulence- and pathogenicity-related genes.</title>
        <authorList>
            <person name="Felix C."/>
            <person name="Meneses R."/>
            <person name="Goncalves M.F.M."/>
            <person name="Tilleman L."/>
            <person name="Duarte A.S."/>
            <person name="Jorrin-Novo J.V."/>
            <person name="Van de Peer Y."/>
            <person name="Deforce D."/>
            <person name="Van Nieuwerburgh F."/>
            <person name="Esteves A.C."/>
            <person name="Alves A."/>
        </authorList>
    </citation>
    <scope>NUCLEOTIDE SEQUENCE [LARGE SCALE GENOMIC DNA]</scope>
    <source>
        <strain evidence="4 5">LA-SOL3</strain>
    </source>
</reference>
<name>A0A5N5D298_9PEZI</name>
<dbReference type="EMBL" id="VCHE01000092">
    <property type="protein sequence ID" value="KAB2571798.1"/>
    <property type="molecule type" value="Genomic_DNA"/>
</dbReference>
<accession>A0A5N5D298</accession>
<evidence type="ECO:0000256" key="1">
    <source>
        <dbReference type="ARBA" id="ARBA00022801"/>
    </source>
</evidence>
<keyword evidence="1" id="KW-0378">Hydrolase</keyword>
<feature type="non-terminal residue" evidence="4">
    <location>
        <position position="212"/>
    </location>
</feature>
<evidence type="ECO:0000256" key="2">
    <source>
        <dbReference type="SAM" id="MobiDB-lite"/>
    </source>
</evidence>
<feature type="compositionally biased region" description="Polar residues" evidence="2">
    <location>
        <begin position="103"/>
        <end position="121"/>
    </location>
</feature>
<dbReference type="AlphaFoldDB" id="A0A5N5D298"/>
<dbReference type="Gene3D" id="3.90.79.10">
    <property type="entry name" value="Nucleoside Triphosphate Pyrophosphohydrolase"/>
    <property type="match status" value="1"/>
</dbReference>
<dbReference type="SUPFAM" id="SSF55811">
    <property type="entry name" value="Nudix"/>
    <property type="match status" value="1"/>
</dbReference>
<evidence type="ECO:0000259" key="3">
    <source>
        <dbReference type="PROSITE" id="PS51462"/>
    </source>
</evidence>
<comment type="caution">
    <text evidence="4">The sequence shown here is derived from an EMBL/GenBank/DDBJ whole genome shotgun (WGS) entry which is preliminary data.</text>
</comment>
<dbReference type="InterPro" id="IPR015797">
    <property type="entry name" value="NUDIX_hydrolase-like_dom_sf"/>
</dbReference>
<feature type="region of interest" description="Disordered" evidence="2">
    <location>
        <begin position="191"/>
        <end position="212"/>
    </location>
</feature>
<feature type="domain" description="Nudix hydrolase" evidence="3">
    <location>
        <begin position="34"/>
        <end position="172"/>
    </location>
</feature>
<dbReference type="InterPro" id="IPR000086">
    <property type="entry name" value="NUDIX_hydrolase_dom"/>
</dbReference>
<sequence length="212" mass="23503">MPDIIDELSAVRIPATTRQPVRCPPVVANFPSEHLVIGCGVAIFHVASARVVLCRHTRDRYWFLPKGRRDAGEETNRAAEREGFEESGYRNRLLPLPVHHRQPQNNTATSQDTTQPPPSLSSLFVTEPLYTQLVPVSPRTQYLLFWYAAETLPPAVEAAMPPPGPSVPYVAAPPAAAEVGDHSSLLARVRAEPPDYQPRRWEGTGVDEEELL</sequence>
<feature type="compositionally biased region" description="Basic and acidic residues" evidence="2">
    <location>
        <begin position="191"/>
        <end position="202"/>
    </location>
</feature>
<evidence type="ECO:0000313" key="4">
    <source>
        <dbReference type="EMBL" id="KAB2571798.1"/>
    </source>
</evidence>
<keyword evidence="5" id="KW-1185">Reference proteome</keyword>
<organism evidence="4 5">
    <name type="scientific">Lasiodiplodia theobromae</name>
    <dbReference type="NCBI Taxonomy" id="45133"/>
    <lineage>
        <taxon>Eukaryota</taxon>
        <taxon>Fungi</taxon>
        <taxon>Dikarya</taxon>
        <taxon>Ascomycota</taxon>
        <taxon>Pezizomycotina</taxon>
        <taxon>Dothideomycetes</taxon>
        <taxon>Dothideomycetes incertae sedis</taxon>
        <taxon>Botryosphaeriales</taxon>
        <taxon>Botryosphaeriaceae</taxon>
        <taxon>Lasiodiplodia</taxon>
    </lineage>
</organism>